<evidence type="ECO:0000256" key="1">
    <source>
        <dbReference type="ARBA" id="ARBA00006479"/>
    </source>
</evidence>
<accession>A0A848KRA2</accession>
<dbReference type="RefSeq" id="WP_170193290.1">
    <property type="nucleotide sequence ID" value="NZ_JABBNB010000005.1"/>
</dbReference>
<comment type="similarity">
    <text evidence="1">Belongs to the ROK (NagC/XylR) family.</text>
</comment>
<evidence type="ECO:0000313" key="3">
    <source>
        <dbReference type="Proteomes" id="UP000550729"/>
    </source>
</evidence>
<dbReference type="AlphaFoldDB" id="A0A848KRA2"/>
<dbReference type="Gene3D" id="3.30.420.40">
    <property type="match status" value="2"/>
</dbReference>
<dbReference type="Proteomes" id="UP000550729">
    <property type="component" value="Unassembled WGS sequence"/>
</dbReference>
<sequence length="382" mass="39837">MSRTGVVAAELHVGSVPAAAVLQAVRTGGPSTRDQLVLATGLSAATVNRQIHALTRVGLTVERPDLVDPGSIGRPKNPLTTDRDKLCVAGMHIGAKRTLLAIADVGGRSLYSHAVATPDGDGHAAIDELCSQLKELADRFSGRRLLWGGVALGGDVDEHTGVVDHPVLGWRRVPVGQRLTEALRVPVSVCEHVQAMAAAELLLGYPQDGGGTGLFCYARETVGMAITFDGQVRVPARGAGTIAYLPVDAPLLRSGVDDAPLSTTLQDVIGSEALLAAAQRRGHTPEDHELLDERARVLGQSLALMRDVLNPDSIVVAGDAFAGHPRGLAPIQAAFDAASHTPWTLELTPSRFGVRVQEGAAIAIALSVVYADPIASIALSAD</sequence>
<evidence type="ECO:0000313" key="2">
    <source>
        <dbReference type="EMBL" id="NMO00782.1"/>
    </source>
</evidence>
<dbReference type="InterPro" id="IPR000600">
    <property type="entry name" value="ROK"/>
</dbReference>
<reference evidence="2 3" key="1">
    <citation type="submission" date="2020-04" db="EMBL/GenBank/DDBJ databases">
        <title>Gordonia sp. nov. TBRC 11910.</title>
        <authorList>
            <person name="Suriyachadkun C."/>
        </authorList>
    </citation>
    <scope>NUCLEOTIDE SEQUENCE [LARGE SCALE GENOMIC DNA]</scope>
    <source>
        <strain evidence="2 3">TBRC 11910</strain>
    </source>
</reference>
<dbReference type="PANTHER" id="PTHR18964:SF149">
    <property type="entry name" value="BIFUNCTIONAL UDP-N-ACETYLGLUCOSAMINE 2-EPIMERASE_N-ACETYLMANNOSAMINE KINASE"/>
    <property type="match status" value="1"/>
</dbReference>
<proteinExistence type="inferred from homology"/>
<dbReference type="PANTHER" id="PTHR18964">
    <property type="entry name" value="ROK (REPRESSOR, ORF, KINASE) FAMILY"/>
    <property type="match status" value="1"/>
</dbReference>
<gene>
    <name evidence="2" type="ORF">HH308_06080</name>
</gene>
<comment type="caution">
    <text evidence="2">The sequence shown here is derived from an EMBL/GenBank/DDBJ whole genome shotgun (WGS) entry which is preliminary data.</text>
</comment>
<dbReference type="SUPFAM" id="SSF46785">
    <property type="entry name" value="Winged helix' DNA-binding domain"/>
    <property type="match status" value="1"/>
</dbReference>
<dbReference type="InterPro" id="IPR036390">
    <property type="entry name" value="WH_DNA-bd_sf"/>
</dbReference>
<dbReference type="Gene3D" id="1.10.10.10">
    <property type="entry name" value="Winged helix-like DNA-binding domain superfamily/Winged helix DNA-binding domain"/>
    <property type="match status" value="1"/>
</dbReference>
<dbReference type="InterPro" id="IPR036388">
    <property type="entry name" value="WH-like_DNA-bd_sf"/>
</dbReference>
<dbReference type="EMBL" id="JABBNB010000005">
    <property type="protein sequence ID" value="NMO00782.1"/>
    <property type="molecule type" value="Genomic_DNA"/>
</dbReference>
<keyword evidence="3" id="KW-1185">Reference proteome</keyword>
<protein>
    <submittedName>
        <fullName evidence="2">ROK family protein</fullName>
    </submittedName>
</protein>
<dbReference type="InterPro" id="IPR043129">
    <property type="entry name" value="ATPase_NBD"/>
</dbReference>
<dbReference type="Pfam" id="PF00480">
    <property type="entry name" value="ROK"/>
    <property type="match status" value="1"/>
</dbReference>
<dbReference type="SUPFAM" id="SSF53067">
    <property type="entry name" value="Actin-like ATPase domain"/>
    <property type="match status" value="1"/>
</dbReference>
<name>A0A848KRA2_9ACTN</name>
<organism evidence="2 3">
    <name type="scientific">Gordonia asplenii</name>
    <dbReference type="NCBI Taxonomy" id="2725283"/>
    <lineage>
        <taxon>Bacteria</taxon>
        <taxon>Bacillati</taxon>
        <taxon>Actinomycetota</taxon>
        <taxon>Actinomycetes</taxon>
        <taxon>Mycobacteriales</taxon>
        <taxon>Gordoniaceae</taxon>
        <taxon>Gordonia</taxon>
    </lineage>
</organism>